<sequence>MMSSQPPPPTAKARPRLSISDIDITQAMRNEGISPGNSNYEDAFFGARVVNQADLERQVATKADQEMFMSMNEDDKRRLRKTRLEKVKLEVQLKTAKEKMARPNTTSSVKEELKEHIHELNETIGQYADDIADIITRIQEREAQAAALTKPKQASEMRKPNENEREFLIRTGKITPFNQIPGMEQRLMIDLTGDGPGESVVSAGNLRRPGFEISSPPVAKKNLKRRQSTQATKAAEKSSSELSELSSLDSDDEDVFLIREGKRRRVGRSSYDADFAPEKTVRTRKLVRKYGASGSDTSKSDASAYEQGTTEDSDDDCYVVSKVTKKRKQGSDYYESDVAANKRKRLPDGSEVDRPVRLDDGDEKLYQCRLKDWVRSRSTARKQSGGDEHDDDLQEWEMPHPTIASKEFTDGEYRLPGDIHPSLFPYQNVCVQWLWELHRQKVGGILADEMGLGKTVMMISFLAGLHHSGLLDKPVLIVAPGAVLSQWASEFHLWWPALRVAILHSSGSGMLTSHDTNAYTDEDSEIEEYTKPKKGAKKGTRNSNAAKVIVDRAFKLGHVLLTTYEGLATYEKILLQKEWGYAILDEGHKIRNPDAQVSLNCKRLKVNLILFQHLCTLLTYSQTPHRIILSGTPIQNNLVELWSIFDFVYPGCLGTLPTFKQEFEIPIRIGGYKNASNIQVQTATQCALSLKATISPYLLRRMKADVAKDLPQKDEKVLFCQLTNTQRRLYKDYIGSAEVRSILDGKLQSFAGIAVLRKICCHPHLADSKGSIDDDDEEHSADDGPQRYRDYGKEELSGKMLVTKGMLIHWKMEGHRTLLFSQSTQVLDMLERNISRYPGFKCRRMDGKTPITQRQLLVDEFNNDPSIDVFLLTTRVGGLGLNLTGADRVIIFDPDWNPSTDLQARERAWRIGQTKPVSVFRLLAAGTIEEKMYNRQLFKQHLSQKVLNNPEQRRFFHSDNLHDLFTYTETTAGIGTSTGAMFEGAETIYNQLKKSAKERTDEENLFSSMEGVRDLHDYTITGKAEKAIGERKYLEDIFSSSGVLSSVHHEALVSAANPEQTNTLAYANEIAARAQKRLQDSAKSLKGMPVGTLTWTGKNGDVGVESEPVRRSAAGLLASLQTVGVGAGGLNRPPQIHKNQIRGALLQVFRRNYGTLKVSEIRQWCQSVGLDTPAQKADIMTLLRDVAAFDKKNLVWNLKK</sequence>
<dbReference type="SMART" id="SM00487">
    <property type="entry name" value="DEXDc"/>
    <property type="match status" value="1"/>
</dbReference>
<feature type="coiled-coil region" evidence="4">
    <location>
        <begin position="72"/>
        <end position="130"/>
    </location>
</feature>
<dbReference type="Gene3D" id="3.40.50.10810">
    <property type="entry name" value="Tandem AAA-ATPase domain"/>
    <property type="match status" value="1"/>
</dbReference>
<dbReference type="InterPro" id="IPR000330">
    <property type="entry name" value="SNF2_N"/>
</dbReference>
<dbReference type="eggNOG" id="KOG0387">
    <property type="taxonomic scope" value="Eukaryota"/>
</dbReference>
<feature type="region of interest" description="Disordered" evidence="5">
    <location>
        <begin position="288"/>
        <end position="314"/>
    </location>
</feature>
<feature type="domain" description="Helicase C-terminal" evidence="8">
    <location>
        <begin position="801"/>
        <end position="962"/>
    </location>
</feature>
<evidence type="ECO:0000256" key="5">
    <source>
        <dbReference type="SAM" id="MobiDB-lite"/>
    </source>
</evidence>
<feature type="compositionally biased region" description="Basic and acidic residues" evidence="5">
    <location>
        <begin position="346"/>
        <end position="358"/>
    </location>
</feature>
<evidence type="ECO:0000256" key="3">
    <source>
        <dbReference type="ARBA" id="ARBA00022840"/>
    </source>
</evidence>
<dbReference type="OrthoDB" id="413460at2759"/>
<dbReference type="Gene3D" id="1.20.120.850">
    <property type="entry name" value="SWI2/SNF2 ATPases, N-terminal domain"/>
    <property type="match status" value="1"/>
</dbReference>
<feature type="region of interest" description="Disordered" evidence="5">
    <location>
        <begin position="206"/>
        <end position="246"/>
    </location>
</feature>
<dbReference type="SMART" id="SM00490">
    <property type="entry name" value="HELICc"/>
    <property type="match status" value="1"/>
</dbReference>
<dbReference type="InterPro" id="IPR038718">
    <property type="entry name" value="SNF2-like_sf"/>
</dbReference>
<dbReference type="GO" id="GO:0016787">
    <property type="term" value="F:hydrolase activity"/>
    <property type="evidence" value="ECO:0007669"/>
    <property type="project" value="UniProtKB-KW"/>
</dbReference>
<dbReference type="CDD" id="cd18793">
    <property type="entry name" value="SF2_C_SNF"/>
    <property type="match status" value="1"/>
</dbReference>
<reference evidence="9 10" key="1">
    <citation type="journal article" date="2013" name="PLoS Genet.">
        <title>The genome and development-dependent transcriptomes of Pyronema confluens: a window into fungal evolution.</title>
        <authorList>
            <person name="Traeger S."/>
            <person name="Altegoer F."/>
            <person name="Freitag M."/>
            <person name="Gabaldon T."/>
            <person name="Kempken F."/>
            <person name="Kumar A."/>
            <person name="Marcet-Houben M."/>
            <person name="Poggeler S."/>
            <person name="Stajich J.E."/>
            <person name="Nowrousian M."/>
        </authorList>
    </citation>
    <scope>NUCLEOTIDE SEQUENCE [LARGE SCALE GENOMIC DNA]</scope>
    <source>
        <strain evidence="10">CBS 100304</strain>
        <tissue evidence="9">Vegetative mycelium</tissue>
    </source>
</reference>
<evidence type="ECO:0000256" key="1">
    <source>
        <dbReference type="ARBA" id="ARBA00022741"/>
    </source>
</evidence>
<dbReference type="GO" id="GO:0006283">
    <property type="term" value="P:transcription-coupled nucleotide-excision repair"/>
    <property type="evidence" value="ECO:0007669"/>
    <property type="project" value="TreeGrafter"/>
</dbReference>
<feature type="region of interest" description="Disordered" evidence="5">
    <location>
        <begin position="377"/>
        <end position="399"/>
    </location>
</feature>
<dbReference type="EMBL" id="HF935934">
    <property type="protein sequence ID" value="CCX32947.1"/>
    <property type="molecule type" value="Genomic_DNA"/>
</dbReference>
<feature type="compositionally biased region" description="Polar residues" evidence="5">
    <location>
        <begin position="294"/>
        <end position="308"/>
    </location>
</feature>
<feature type="region of interest" description="Disordered" evidence="5">
    <location>
        <begin position="330"/>
        <end position="358"/>
    </location>
</feature>
<dbReference type="CDD" id="cd18000">
    <property type="entry name" value="DEXHc_ERCC6"/>
    <property type="match status" value="1"/>
</dbReference>
<dbReference type="InterPro" id="IPR003034">
    <property type="entry name" value="SAP_dom"/>
</dbReference>
<dbReference type="InterPro" id="IPR027417">
    <property type="entry name" value="P-loop_NTPase"/>
</dbReference>
<dbReference type="SUPFAM" id="SSF52540">
    <property type="entry name" value="P-loop containing nucleoside triphosphate hydrolases"/>
    <property type="match status" value="2"/>
</dbReference>
<evidence type="ECO:0000313" key="9">
    <source>
        <dbReference type="EMBL" id="CCX32947.1"/>
    </source>
</evidence>
<evidence type="ECO:0000259" key="7">
    <source>
        <dbReference type="PROSITE" id="PS51192"/>
    </source>
</evidence>
<protein>
    <submittedName>
        <fullName evidence="9">Similar to DNA repair protein rhp26 acc. no. Q9UR24</fullName>
    </submittedName>
</protein>
<evidence type="ECO:0000259" key="6">
    <source>
        <dbReference type="PROSITE" id="PS50800"/>
    </source>
</evidence>
<keyword evidence="4" id="KW-0175">Coiled coil</keyword>
<dbReference type="Gene3D" id="3.40.50.300">
    <property type="entry name" value="P-loop containing nucleotide triphosphate hydrolases"/>
    <property type="match status" value="1"/>
</dbReference>
<keyword evidence="1" id="KW-0547">Nucleotide-binding</keyword>
<dbReference type="STRING" id="1076935.U4LMY6"/>
<dbReference type="PROSITE" id="PS51192">
    <property type="entry name" value="HELICASE_ATP_BIND_1"/>
    <property type="match status" value="1"/>
</dbReference>
<dbReference type="GO" id="GO:0005524">
    <property type="term" value="F:ATP binding"/>
    <property type="evidence" value="ECO:0007669"/>
    <property type="project" value="InterPro"/>
</dbReference>
<dbReference type="Pfam" id="PF00271">
    <property type="entry name" value="Helicase_C"/>
    <property type="match status" value="1"/>
</dbReference>
<accession>U4LMY6</accession>
<dbReference type="InterPro" id="IPR014001">
    <property type="entry name" value="Helicase_ATP-bd"/>
</dbReference>
<dbReference type="Pfam" id="PF00176">
    <property type="entry name" value="SNF2-rel_dom"/>
    <property type="match status" value="1"/>
</dbReference>
<dbReference type="PROSITE" id="PS51194">
    <property type="entry name" value="HELICASE_CTER"/>
    <property type="match status" value="1"/>
</dbReference>
<name>U4LMY6_PYROM</name>
<dbReference type="OMA" id="PTWTGQF"/>
<dbReference type="PANTHER" id="PTHR45629:SF7">
    <property type="entry name" value="DNA EXCISION REPAIR PROTEIN ERCC-6-RELATED"/>
    <property type="match status" value="1"/>
</dbReference>
<keyword evidence="3" id="KW-0067">ATP-binding</keyword>
<feature type="compositionally biased region" description="Basic and acidic residues" evidence="5">
    <location>
        <begin position="781"/>
        <end position="790"/>
    </location>
</feature>
<evidence type="ECO:0000256" key="4">
    <source>
        <dbReference type="SAM" id="Coils"/>
    </source>
</evidence>
<dbReference type="InterPro" id="IPR050496">
    <property type="entry name" value="SNF2_RAD54_helicase_repair"/>
</dbReference>
<dbReference type="InterPro" id="IPR049730">
    <property type="entry name" value="SNF2/RAD54-like_C"/>
</dbReference>
<dbReference type="GO" id="GO:0005634">
    <property type="term" value="C:nucleus"/>
    <property type="evidence" value="ECO:0007669"/>
    <property type="project" value="TreeGrafter"/>
</dbReference>
<dbReference type="AlphaFoldDB" id="U4LMY6"/>
<feature type="domain" description="SAP" evidence="6">
    <location>
        <begin position="1153"/>
        <end position="1187"/>
    </location>
</feature>
<organism evidence="9 10">
    <name type="scientific">Pyronema omphalodes (strain CBS 100304)</name>
    <name type="common">Pyronema confluens</name>
    <dbReference type="NCBI Taxonomy" id="1076935"/>
    <lineage>
        <taxon>Eukaryota</taxon>
        <taxon>Fungi</taxon>
        <taxon>Dikarya</taxon>
        <taxon>Ascomycota</taxon>
        <taxon>Pezizomycotina</taxon>
        <taxon>Pezizomycetes</taxon>
        <taxon>Pezizales</taxon>
        <taxon>Pyronemataceae</taxon>
        <taxon>Pyronema</taxon>
    </lineage>
</organism>
<evidence type="ECO:0000313" key="10">
    <source>
        <dbReference type="Proteomes" id="UP000018144"/>
    </source>
</evidence>
<gene>
    <name evidence="9" type="ORF">PCON_13802</name>
</gene>
<feature type="domain" description="Helicase ATP-binding" evidence="7">
    <location>
        <begin position="435"/>
        <end position="651"/>
    </location>
</feature>
<feature type="region of interest" description="Disordered" evidence="5">
    <location>
        <begin position="769"/>
        <end position="790"/>
    </location>
</feature>
<keyword evidence="2" id="KW-0378">Hydrolase</keyword>
<dbReference type="FunFam" id="3.40.50.10810:FF:000094">
    <property type="entry name" value="DNA excision repair protein ERCC-6"/>
    <property type="match status" value="1"/>
</dbReference>
<dbReference type="InterPro" id="IPR001650">
    <property type="entry name" value="Helicase_C-like"/>
</dbReference>
<proteinExistence type="predicted"/>
<dbReference type="PROSITE" id="PS50800">
    <property type="entry name" value="SAP"/>
    <property type="match status" value="1"/>
</dbReference>
<evidence type="ECO:0000256" key="2">
    <source>
        <dbReference type="ARBA" id="ARBA00022801"/>
    </source>
</evidence>
<dbReference type="Proteomes" id="UP000018144">
    <property type="component" value="Unassembled WGS sequence"/>
</dbReference>
<keyword evidence="10" id="KW-1185">Reference proteome</keyword>
<dbReference type="GO" id="GO:0008094">
    <property type="term" value="F:ATP-dependent activity, acting on DNA"/>
    <property type="evidence" value="ECO:0007669"/>
    <property type="project" value="TreeGrafter"/>
</dbReference>
<evidence type="ECO:0000259" key="8">
    <source>
        <dbReference type="PROSITE" id="PS51194"/>
    </source>
</evidence>
<dbReference type="PANTHER" id="PTHR45629">
    <property type="entry name" value="SNF2/RAD54 FAMILY MEMBER"/>
    <property type="match status" value="1"/>
</dbReference>